<comment type="caution">
    <text evidence="1">The sequence shown here is derived from an EMBL/GenBank/DDBJ whole genome shotgun (WGS) entry which is preliminary data.</text>
</comment>
<proteinExistence type="predicted"/>
<evidence type="ECO:0000313" key="1">
    <source>
        <dbReference type="EMBL" id="KAK2898321.1"/>
    </source>
</evidence>
<reference evidence="1" key="1">
    <citation type="submission" date="2023-08" db="EMBL/GenBank/DDBJ databases">
        <title>Chromosome-level Genome Assembly of mud carp (Cirrhinus molitorella).</title>
        <authorList>
            <person name="Liu H."/>
        </authorList>
    </citation>
    <scope>NUCLEOTIDE SEQUENCE</scope>
    <source>
        <strain evidence="1">Prfri</strain>
        <tissue evidence="1">Muscle</tissue>
    </source>
</reference>
<dbReference type="Proteomes" id="UP001187343">
    <property type="component" value="Unassembled WGS sequence"/>
</dbReference>
<evidence type="ECO:0000313" key="2">
    <source>
        <dbReference type="Proteomes" id="UP001187343"/>
    </source>
</evidence>
<accession>A0AA88TPU0</accession>
<name>A0AA88TPU0_9TELE</name>
<sequence>MCRNECGNDSLYPAGNISACHSLYQGSQGREIYQSFPLFLTLSRSLFLSPSGRSSDLSFSSPHSRFCTAPSGVGRGLFPASTRSSPVAGICEDAENFAVCGWTLGLGLGNKLRD</sequence>
<gene>
    <name evidence="1" type="ORF">Q8A67_009739</name>
</gene>
<dbReference type="AlphaFoldDB" id="A0AA88TPU0"/>
<dbReference type="EMBL" id="JAUYZG010000009">
    <property type="protein sequence ID" value="KAK2898321.1"/>
    <property type="molecule type" value="Genomic_DNA"/>
</dbReference>
<protein>
    <submittedName>
        <fullName evidence="1">Uncharacterized protein</fullName>
    </submittedName>
</protein>
<keyword evidence="2" id="KW-1185">Reference proteome</keyword>
<organism evidence="1 2">
    <name type="scientific">Cirrhinus molitorella</name>
    <name type="common">mud carp</name>
    <dbReference type="NCBI Taxonomy" id="172907"/>
    <lineage>
        <taxon>Eukaryota</taxon>
        <taxon>Metazoa</taxon>
        <taxon>Chordata</taxon>
        <taxon>Craniata</taxon>
        <taxon>Vertebrata</taxon>
        <taxon>Euteleostomi</taxon>
        <taxon>Actinopterygii</taxon>
        <taxon>Neopterygii</taxon>
        <taxon>Teleostei</taxon>
        <taxon>Ostariophysi</taxon>
        <taxon>Cypriniformes</taxon>
        <taxon>Cyprinidae</taxon>
        <taxon>Labeoninae</taxon>
        <taxon>Labeonini</taxon>
        <taxon>Cirrhinus</taxon>
    </lineage>
</organism>